<evidence type="ECO:0000313" key="3">
    <source>
        <dbReference type="Proteomes" id="UP000284375"/>
    </source>
</evidence>
<proteinExistence type="predicted"/>
<feature type="compositionally biased region" description="Basic and acidic residues" evidence="1">
    <location>
        <begin position="195"/>
        <end position="216"/>
    </location>
</feature>
<dbReference type="Proteomes" id="UP000284375">
    <property type="component" value="Unassembled WGS sequence"/>
</dbReference>
<sequence>MTPPTKLSLKIPMPRPEFFHSKRARPSRLLPTPEEVEHVQPLEEERCRPWTHEVTTQEAKEWIESMIRSSGRWDNHLSIIRIDCPYTMAELLELGRLPQPEGVRQCRRMVRAPVIYDEIGCFLWERLAEMERGPNFRVEDEEREAEYAREMRMRMTLANLDERFLPENQDHASGERAAELARETAPKTALPVLDARFHFDTPKYAPGERDRARQDSDPVSPTEVKQPQPQPQEKRRQQRSPGRRPHSPKACHFCGHDSICENTEALEEIRSEALEATRGRVVSHRPRKIQEKTQIPTTANTTTTTTNTAAAAATLPQGAQTRPAGLRNHSRRSSYASTLLWHRDYPSSLCSSRATLPRNNSVTEKMVHVVGNLGKNVGSTLGHSLSHGYGYAGRQDRAGSV</sequence>
<feature type="compositionally biased region" description="Basic and acidic residues" evidence="1">
    <location>
        <begin position="170"/>
        <end position="185"/>
    </location>
</feature>
<dbReference type="EMBL" id="LJZO01000066">
    <property type="protein sequence ID" value="ROV88512.1"/>
    <property type="molecule type" value="Genomic_DNA"/>
</dbReference>
<gene>
    <name evidence="2" type="ORF">VSDG_09323</name>
</gene>
<dbReference type="OrthoDB" id="5230713at2759"/>
<name>A0A423VC25_CYTCH</name>
<protein>
    <submittedName>
        <fullName evidence="2">Uncharacterized protein</fullName>
    </submittedName>
</protein>
<evidence type="ECO:0000256" key="1">
    <source>
        <dbReference type="SAM" id="MobiDB-lite"/>
    </source>
</evidence>
<dbReference type="STRING" id="252740.A0A423VC25"/>
<feature type="compositionally biased region" description="Basic residues" evidence="1">
    <location>
        <begin position="236"/>
        <end position="249"/>
    </location>
</feature>
<evidence type="ECO:0000313" key="2">
    <source>
        <dbReference type="EMBL" id="ROV88512.1"/>
    </source>
</evidence>
<reference evidence="2 3" key="1">
    <citation type="submission" date="2015-09" db="EMBL/GenBank/DDBJ databases">
        <title>Host preference determinants of Valsa canker pathogens revealed by comparative genomics.</title>
        <authorList>
            <person name="Yin Z."/>
            <person name="Huang L."/>
        </authorList>
    </citation>
    <scope>NUCLEOTIDE SEQUENCE [LARGE SCALE GENOMIC DNA]</scope>
    <source>
        <strain evidence="2 3">YSFL</strain>
    </source>
</reference>
<accession>A0A423VC25</accession>
<dbReference type="AlphaFoldDB" id="A0A423VC25"/>
<feature type="region of interest" description="Disordered" evidence="1">
    <location>
        <begin position="170"/>
        <end position="255"/>
    </location>
</feature>
<comment type="caution">
    <text evidence="2">The sequence shown here is derived from an EMBL/GenBank/DDBJ whole genome shotgun (WGS) entry which is preliminary data.</text>
</comment>
<keyword evidence="3" id="KW-1185">Reference proteome</keyword>
<organism evidence="2 3">
    <name type="scientific">Cytospora chrysosperma</name>
    <name type="common">Cytospora canker fungus</name>
    <name type="synonym">Sphaeria chrysosperma</name>
    <dbReference type="NCBI Taxonomy" id="252740"/>
    <lineage>
        <taxon>Eukaryota</taxon>
        <taxon>Fungi</taxon>
        <taxon>Dikarya</taxon>
        <taxon>Ascomycota</taxon>
        <taxon>Pezizomycotina</taxon>
        <taxon>Sordariomycetes</taxon>
        <taxon>Sordariomycetidae</taxon>
        <taxon>Diaporthales</taxon>
        <taxon>Cytosporaceae</taxon>
        <taxon>Cytospora</taxon>
    </lineage>
</organism>